<feature type="transmembrane region" description="Helical" evidence="6">
    <location>
        <begin position="369"/>
        <end position="388"/>
    </location>
</feature>
<dbReference type="PIRSF" id="PIRSF002808">
    <property type="entry name" value="Hexose_phosphate_transp"/>
    <property type="match status" value="1"/>
</dbReference>
<gene>
    <name evidence="8" type="ORF">JM946_08375</name>
</gene>
<feature type="domain" description="Major facilitator superfamily (MFS) profile" evidence="7">
    <location>
        <begin position="26"/>
        <end position="427"/>
    </location>
</feature>
<dbReference type="Gene3D" id="1.20.1250.20">
    <property type="entry name" value="MFS general substrate transporter like domains"/>
    <property type="match status" value="2"/>
</dbReference>
<dbReference type="CDD" id="cd17319">
    <property type="entry name" value="MFS_ExuT_GudP_like"/>
    <property type="match status" value="1"/>
</dbReference>
<proteinExistence type="inferred from homology"/>
<keyword evidence="9" id="KW-1185">Reference proteome</keyword>
<dbReference type="InterPro" id="IPR020846">
    <property type="entry name" value="MFS_dom"/>
</dbReference>
<feature type="transmembrane region" description="Helical" evidence="6">
    <location>
        <begin position="60"/>
        <end position="79"/>
    </location>
</feature>
<dbReference type="InterPro" id="IPR050382">
    <property type="entry name" value="MFS_Na/Anion_cotransporter"/>
</dbReference>
<comment type="caution">
    <text evidence="8">The sequence shown here is derived from an EMBL/GenBank/DDBJ whole genome shotgun (WGS) entry which is preliminary data.</text>
</comment>
<keyword evidence="4 6" id="KW-0472">Membrane</keyword>
<evidence type="ECO:0000259" key="7">
    <source>
        <dbReference type="PROSITE" id="PS50850"/>
    </source>
</evidence>
<dbReference type="Pfam" id="PF07690">
    <property type="entry name" value="MFS_1"/>
    <property type="match status" value="1"/>
</dbReference>
<evidence type="ECO:0000256" key="1">
    <source>
        <dbReference type="ARBA" id="ARBA00004141"/>
    </source>
</evidence>
<feature type="transmembrane region" description="Helical" evidence="6">
    <location>
        <begin position="281"/>
        <end position="299"/>
    </location>
</feature>
<comment type="similarity">
    <text evidence="5">Belongs to the major facilitator superfamily. Phthalate permease family.</text>
</comment>
<dbReference type="InterPro" id="IPR036259">
    <property type="entry name" value="MFS_trans_sf"/>
</dbReference>
<keyword evidence="2 6" id="KW-0812">Transmembrane</keyword>
<feature type="transmembrane region" description="Helical" evidence="6">
    <location>
        <begin position="22"/>
        <end position="39"/>
    </location>
</feature>
<comment type="subcellular location">
    <subcellularLocation>
        <location evidence="1">Membrane</location>
        <topology evidence="1">Multi-pass membrane protein</topology>
    </subcellularLocation>
</comment>
<evidence type="ECO:0000256" key="3">
    <source>
        <dbReference type="ARBA" id="ARBA00022989"/>
    </source>
</evidence>
<dbReference type="EMBL" id="JAEVLS010000002">
    <property type="protein sequence ID" value="MBM0104760.1"/>
    <property type="molecule type" value="Genomic_DNA"/>
</dbReference>
<evidence type="ECO:0000256" key="4">
    <source>
        <dbReference type="ARBA" id="ARBA00023136"/>
    </source>
</evidence>
<evidence type="ECO:0000313" key="9">
    <source>
        <dbReference type="Proteomes" id="UP000661077"/>
    </source>
</evidence>
<reference evidence="8 9" key="1">
    <citation type="journal article" date="2021" name="Int. J. Syst. Evol. Microbiol.">
        <title>Steroidobacter gossypii sp. nov., isolated from soil of cotton cropping field.</title>
        <authorList>
            <person name="Huang R."/>
            <person name="Yang S."/>
            <person name="Zhen C."/>
            <person name="Liu W."/>
        </authorList>
    </citation>
    <scope>NUCLEOTIDE SEQUENCE [LARGE SCALE GENOMIC DNA]</scope>
    <source>
        <strain evidence="8 9">S1-65</strain>
    </source>
</reference>
<evidence type="ECO:0000256" key="2">
    <source>
        <dbReference type="ARBA" id="ARBA00022692"/>
    </source>
</evidence>
<feature type="transmembrane region" description="Helical" evidence="6">
    <location>
        <begin position="335"/>
        <end position="357"/>
    </location>
</feature>
<evidence type="ECO:0000313" key="8">
    <source>
        <dbReference type="EMBL" id="MBM0104760.1"/>
    </source>
</evidence>
<dbReference type="SUPFAM" id="SSF103473">
    <property type="entry name" value="MFS general substrate transporter"/>
    <property type="match status" value="1"/>
</dbReference>
<feature type="transmembrane region" description="Helical" evidence="6">
    <location>
        <begin position="400"/>
        <end position="422"/>
    </location>
</feature>
<dbReference type="InterPro" id="IPR000849">
    <property type="entry name" value="Sugar_P_transporter"/>
</dbReference>
<feature type="transmembrane region" description="Helical" evidence="6">
    <location>
        <begin position="241"/>
        <end position="261"/>
    </location>
</feature>
<sequence length="432" mass="47349">MRSESAVPTFEEVDSSTRVGRHRWVICALLFIATVINYVDRQILGILKPVLSDEFQWSEVDYANIVFWFQAAYAMAYVVWGRTVDRVGARWGYFVAFAIWQVAHIAHAGASSVAHFIAARVALGVGEAGSFPASLKAVTEWFPKRERAFATGVFNAGSNVGAIITPLIIPSITIALGWQAAFVITGVVSLLWLVVWLMFYRAPRLSKRVGAAELAHIESDPPDPPVAAVGWGTVLRKKETWAFAIAKFLTDPIWWMFLFWLPDFFAKTYDLDLKSYGPPLVVVYLLADVGSIAGGWFSLKLIRGGRSINFARKTAMLVCALMVTPMFFAQQVSSLWLAVLIVGLAAAAHQGFSANLFTIPGDVFPRRAVGSVIGVGGMFGALGGMLMAKYVGYVLEKLGTYTPMFIIAGSVYLVALLLIHVLSPRLQEVDVK</sequence>
<dbReference type="RefSeq" id="WP_203166787.1">
    <property type="nucleotide sequence ID" value="NZ_JAEVLS010000002.1"/>
</dbReference>
<dbReference type="Proteomes" id="UP000661077">
    <property type="component" value="Unassembled WGS sequence"/>
</dbReference>
<evidence type="ECO:0000256" key="5">
    <source>
        <dbReference type="ARBA" id="ARBA00038514"/>
    </source>
</evidence>
<dbReference type="InterPro" id="IPR011701">
    <property type="entry name" value="MFS"/>
</dbReference>
<keyword evidence="3 6" id="KW-1133">Transmembrane helix</keyword>
<evidence type="ECO:0000256" key="6">
    <source>
        <dbReference type="SAM" id="Phobius"/>
    </source>
</evidence>
<feature type="transmembrane region" description="Helical" evidence="6">
    <location>
        <begin position="311"/>
        <end position="329"/>
    </location>
</feature>
<feature type="transmembrane region" description="Helical" evidence="6">
    <location>
        <begin position="175"/>
        <end position="199"/>
    </location>
</feature>
<protein>
    <submittedName>
        <fullName evidence="8">MFS transporter</fullName>
    </submittedName>
</protein>
<dbReference type="PANTHER" id="PTHR11662:SF285">
    <property type="entry name" value="HEXURONATE TRANSPORTER"/>
    <property type="match status" value="1"/>
</dbReference>
<dbReference type="PROSITE" id="PS50850">
    <property type="entry name" value="MFS"/>
    <property type="match status" value="1"/>
</dbReference>
<accession>A0ABS1WUX1</accession>
<feature type="transmembrane region" description="Helical" evidence="6">
    <location>
        <begin position="148"/>
        <end position="169"/>
    </location>
</feature>
<name>A0ABS1WUX1_9GAMM</name>
<organism evidence="8 9">
    <name type="scientific">Steroidobacter gossypii</name>
    <dbReference type="NCBI Taxonomy" id="2805490"/>
    <lineage>
        <taxon>Bacteria</taxon>
        <taxon>Pseudomonadati</taxon>
        <taxon>Pseudomonadota</taxon>
        <taxon>Gammaproteobacteria</taxon>
        <taxon>Steroidobacterales</taxon>
        <taxon>Steroidobacteraceae</taxon>
        <taxon>Steroidobacter</taxon>
    </lineage>
</organism>
<dbReference type="PANTHER" id="PTHR11662">
    <property type="entry name" value="SOLUTE CARRIER FAMILY 17"/>
    <property type="match status" value="1"/>
</dbReference>